<evidence type="ECO:0000313" key="4">
    <source>
        <dbReference type="Proteomes" id="UP000689195"/>
    </source>
</evidence>
<comment type="caution">
    <text evidence="3">The sequence shown here is derived from an EMBL/GenBank/DDBJ whole genome shotgun (WGS) entry which is preliminary data.</text>
</comment>
<organism evidence="3 4">
    <name type="scientific">Paramecium pentaurelia</name>
    <dbReference type="NCBI Taxonomy" id="43138"/>
    <lineage>
        <taxon>Eukaryota</taxon>
        <taxon>Sar</taxon>
        <taxon>Alveolata</taxon>
        <taxon>Ciliophora</taxon>
        <taxon>Intramacronucleata</taxon>
        <taxon>Oligohymenophorea</taxon>
        <taxon>Peniculida</taxon>
        <taxon>Parameciidae</taxon>
        <taxon>Paramecium</taxon>
    </lineage>
</organism>
<keyword evidence="2" id="KW-0812">Transmembrane</keyword>
<accession>A0A8S1TTN9</accession>
<sequence>MFDYDQKEFQETIKMKCKEREDQIINQYNQVLFRYQAECQEYIKNLKQQYEKDQENFNQQLIKKLNKLQQIVDDENISVYKNIQNSQEKLLKSQQMQFDNTNKLNDKKKIELLEFEMEQFKRSCQRTIDKLMKENSTLQEQLINAEIEKIQMKQSTQSLSECKDCMKDLQNANVDKETLVKLQNAVKNYEQAVQDMECEQKIFLTTKSQLSETQQSNQILESKLEQKEYGLKKIKEKSDIIEKRLKECQEQIKQFQIQLKVTSQSEDKAKEKIQKYQQQLQKMKENFDKQEKELQNYKASLNEITKKFEEEQQKNLQLKDDFEKEKMRLDEENGRKFKQLSHLNKKIKRFFSLTVLIVLALLFQFMIYKPLSV</sequence>
<feature type="coiled-coil region" evidence="1">
    <location>
        <begin position="121"/>
        <end position="321"/>
    </location>
</feature>
<proteinExistence type="predicted"/>
<protein>
    <recommendedName>
        <fullName evidence="5">Transmembrane protein</fullName>
    </recommendedName>
</protein>
<feature type="transmembrane region" description="Helical" evidence="2">
    <location>
        <begin position="350"/>
        <end position="368"/>
    </location>
</feature>
<dbReference type="Proteomes" id="UP000689195">
    <property type="component" value="Unassembled WGS sequence"/>
</dbReference>
<keyword evidence="4" id="KW-1185">Reference proteome</keyword>
<keyword evidence="2" id="KW-0472">Membrane</keyword>
<evidence type="ECO:0008006" key="5">
    <source>
        <dbReference type="Google" id="ProtNLM"/>
    </source>
</evidence>
<keyword evidence="2" id="KW-1133">Transmembrane helix</keyword>
<gene>
    <name evidence="3" type="ORF">PPENT_87.1.T0270092</name>
</gene>
<evidence type="ECO:0000256" key="2">
    <source>
        <dbReference type="SAM" id="Phobius"/>
    </source>
</evidence>
<dbReference type="AlphaFoldDB" id="A0A8S1TTN9"/>
<evidence type="ECO:0000256" key="1">
    <source>
        <dbReference type="SAM" id="Coils"/>
    </source>
</evidence>
<name>A0A8S1TTN9_9CILI</name>
<feature type="coiled-coil region" evidence="1">
    <location>
        <begin position="36"/>
        <end position="78"/>
    </location>
</feature>
<reference evidence="3" key="1">
    <citation type="submission" date="2021-01" db="EMBL/GenBank/DDBJ databases">
        <authorList>
            <consortium name="Genoscope - CEA"/>
            <person name="William W."/>
        </authorList>
    </citation>
    <scope>NUCLEOTIDE SEQUENCE</scope>
</reference>
<dbReference type="EMBL" id="CAJJDO010000027">
    <property type="protein sequence ID" value="CAD8155438.1"/>
    <property type="molecule type" value="Genomic_DNA"/>
</dbReference>
<keyword evidence="1" id="KW-0175">Coiled coil</keyword>
<evidence type="ECO:0000313" key="3">
    <source>
        <dbReference type="EMBL" id="CAD8155438.1"/>
    </source>
</evidence>